<proteinExistence type="predicted"/>
<dbReference type="AlphaFoldDB" id="A0A0E9W9Y3"/>
<evidence type="ECO:0000313" key="1">
    <source>
        <dbReference type="EMBL" id="JAH87116.1"/>
    </source>
</evidence>
<accession>A0A0E9W9Y3</accession>
<organism evidence="1">
    <name type="scientific">Anguilla anguilla</name>
    <name type="common">European freshwater eel</name>
    <name type="synonym">Muraena anguilla</name>
    <dbReference type="NCBI Taxonomy" id="7936"/>
    <lineage>
        <taxon>Eukaryota</taxon>
        <taxon>Metazoa</taxon>
        <taxon>Chordata</taxon>
        <taxon>Craniata</taxon>
        <taxon>Vertebrata</taxon>
        <taxon>Euteleostomi</taxon>
        <taxon>Actinopterygii</taxon>
        <taxon>Neopterygii</taxon>
        <taxon>Teleostei</taxon>
        <taxon>Anguilliformes</taxon>
        <taxon>Anguillidae</taxon>
        <taxon>Anguilla</taxon>
    </lineage>
</organism>
<name>A0A0E9W9Y3_ANGAN</name>
<dbReference type="EMBL" id="GBXM01021461">
    <property type="protein sequence ID" value="JAH87116.1"/>
    <property type="molecule type" value="Transcribed_RNA"/>
</dbReference>
<reference evidence="1" key="1">
    <citation type="submission" date="2014-11" db="EMBL/GenBank/DDBJ databases">
        <authorList>
            <person name="Amaro Gonzalez C."/>
        </authorList>
    </citation>
    <scope>NUCLEOTIDE SEQUENCE</scope>
</reference>
<sequence length="44" mass="5138">MEGYYLLIIGSIKTEVSVQTCHCFSVLGNSLHVMLRHWLMKRSR</sequence>
<protein>
    <submittedName>
        <fullName evidence="1">Uncharacterized protein</fullName>
    </submittedName>
</protein>
<reference evidence="1" key="2">
    <citation type="journal article" date="2015" name="Fish Shellfish Immunol.">
        <title>Early steps in the European eel (Anguilla anguilla)-Vibrio vulnificus interaction in the gills: Role of the RtxA13 toxin.</title>
        <authorList>
            <person name="Callol A."/>
            <person name="Pajuelo D."/>
            <person name="Ebbesson L."/>
            <person name="Teles M."/>
            <person name="MacKenzie S."/>
            <person name="Amaro C."/>
        </authorList>
    </citation>
    <scope>NUCLEOTIDE SEQUENCE</scope>
</reference>